<dbReference type="Pfam" id="PF10906">
    <property type="entry name" value="Mrx7"/>
    <property type="match status" value="1"/>
</dbReference>
<organism evidence="1 2">
    <name type="scientific">Amorphotheca resinae ATCC 22711</name>
    <dbReference type="NCBI Taxonomy" id="857342"/>
    <lineage>
        <taxon>Eukaryota</taxon>
        <taxon>Fungi</taxon>
        <taxon>Dikarya</taxon>
        <taxon>Ascomycota</taxon>
        <taxon>Pezizomycotina</taxon>
        <taxon>Leotiomycetes</taxon>
        <taxon>Helotiales</taxon>
        <taxon>Amorphothecaceae</taxon>
        <taxon>Amorphotheca</taxon>
    </lineage>
</organism>
<dbReference type="RefSeq" id="XP_024716695.1">
    <property type="nucleotide sequence ID" value="XM_024867800.1"/>
</dbReference>
<name>A0A2T3APV4_AMORE</name>
<evidence type="ECO:0000313" key="2">
    <source>
        <dbReference type="Proteomes" id="UP000241818"/>
    </source>
</evidence>
<dbReference type="Proteomes" id="UP000241818">
    <property type="component" value="Unassembled WGS sequence"/>
</dbReference>
<dbReference type="GeneID" id="36575881"/>
<dbReference type="InterPro" id="IPR020301">
    <property type="entry name" value="Mrx7"/>
</dbReference>
<evidence type="ECO:0000313" key="1">
    <source>
        <dbReference type="EMBL" id="PSS07039.1"/>
    </source>
</evidence>
<reference evidence="1 2" key="1">
    <citation type="journal article" date="2018" name="New Phytol.">
        <title>Comparative genomics and transcriptomics depict ericoid mycorrhizal fungi as versatile saprotrophs and plant mutualists.</title>
        <authorList>
            <person name="Martino E."/>
            <person name="Morin E."/>
            <person name="Grelet G.A."/>
            <person name="Kuo A."/>
            <person name="Kohler A."/>
            <person name="Daghino S."/>
            <person name="Barry K.W."/>
            <person name="Cichocki N."/>
            <person name="Clum A."/>
            <person name="Dockter R.B."/>
            <person name="Hainaut M."/>
            <person name="Kuo R.C."/>
            <person name="LaButti K."/>
            <person name="Lindahl B.D."/>
            <person name="Lindquist E.A."/>
            <person name="Lipzen A."/>
            <person name="Khouja H.R."/>
            <person name="Magnuson J."/>
            <person name="Murat C."/>
            <person name="Ohm R.A."/>
            <person name="Singer S.W."/>
            <person name="Spatafora J.W."/>
            <person name="Wang M."/>
            <person name="Veneault-Fourrey C."/>
            <person name="Henrissat B."/>
            <person name="Grigoriev I.V."/>
            <person name="Martin F.M."/>
            <person name="Perotto S."/>
        </authorList>
    </citation>
    <scope>NUCLEOTIDE SEQUENCE [LARGE SCALE GENOMIC DNA]</scope>
    <source>
        <strain evidence="1 2">ATCC 22711</strain>
    </source>
</reference>
<dbReference type="InParanoid" id="A0A2T3APV4"/>
<dbReference type="EMBL" id="KZ679019">
    <property type="protein sequence ID" value="PSS07039.1"/>
    <property type="molecule type" value="Genomic_DNA"/>
</dbReference>
<keyword evidence="2" id="KW-1185">Reference proteome</keyword>
<dbReference type="OrthoDB" id="4138121at2759"/>
<proteinExistence type="predicted"/>
<accession>A0A2T3APV4</accession>
<protein>
    <submittedName>
        <fullName evidence="1">Uncharacterized protein</fullName>
    </submittedName>
</protein>
<sequence>MWLRVFEVWLTARLLKSPAFHRAVGRVHKKVHELRYGKDPAEMGGTQIDKPGGTDFNKFLRYYVEELKEQFYGNRKK</sequence>
<gene>
    <name evidence="1" type="ORF">M430DRAFT_45865</name>
</gene>
<dbReference type="AlphaFoldDB" id="A0A2T3APV4"/>